<reference evidence="1" key="1">
    <citation type="submission" date="2021-02" db="EMBL/GenBank/DDBJ databases">
        <authorList>
            <person name="Nowell W R."/>
        </authorList>
    </citation>
    <scope>NUCLEOTIDE SEQUENCE</scope>
</reference>
<organism evidence="1 2">
    <name type="scientific">Rotaria sordida</name>
    <dbReference type="NCBI Taxonomy" id="392033"/>
    <lineage>
        <taxon>Eukaryota</taxon>
        <taxon>Metazoa</taxon>
        <taxon>Spiralia</taxon>
        <taxon>Gnathifera</taxon>
        <taxon>Rotifera</taxon>
        <taxon>Eurotatoria</taxon>
        <taxon>Bdelloidea</taxon>
        <taxon>Philodinida</taxon>
        <taxon>Philodinidae</taxon>
        <taxon>Rotaria</taxon>
    </lineage>
</organism>
<dbReference type="EMBL" id="CAJOBE010016050">
    <property type="protein sequence ID" value="CAF4196587.1"/>
    <property type="molecule type" value="Genomic_DNA"/>
</dbReference>
<sequence length="61" mass="7325">MKSRERIQKRIINDQIHFESLFNFVQTEEGHKLHQGFINAIRTMFPWYWDEICGLADGSEI</sequence>
<proteinExistence type="predicted"/>
<accession>A0A820B3X2</accession>
<evidence type="ECO:0000313" key="2">
    <source>
        <dbReference type="Proteomes" id="UP000663874"/>
    </source>
</evidence>
<evidence type="ECO:0000313" key="1">
    <source>
        <dbReference type="EMBL" id="CAF4196587.1"/>
    </source>
</evidence>
<feature type="non-terminal residue" evidence="1">
    <location>
        <position position="61"/>
    </location>
</feature>
<gene>
    <name evidence="1" type="ORF">FNK824_LOCUS36038</name>
</gene>
<dbReference type="Proteomes" id="UP000663874">
    <property type="component" value="Unassembled WGS sequence"/>
</dbReference>
<protein>
    <submittedName>
        <fullName evidence="1">Uncharacterized protein</fullName>
    </submittedName>
</protein>
<name>A0A820B3X2_9BILA</name>
<dbReference type="AlphaFoldDB" id="A0A820B3X2"/>
<comment type="caution">
    <text evidence="1">The sequence shown here is derived from an EMBL/GenBank/DDBJ whole genome shotgun (WGS) entry which is preliminary data.</text>
</comment>